<sequence length="341" mass="39270">MMDGDSELIMQTERMDDNKAAAVYKHRLLVDNDYAKQELEKAQTEWETVNSTRSDTNVNSWPGNTEIITIDDVISHFKSADMSIYMANIVPVIERSKLASLFRLIWGPPVLDSSLDDERKLVFAIASCPFHNEEIVHLRVLQSIYKLLTNNQNDCPRYGSHWEQIGFQGNDPSTDLRGVGFLGLLHLLYIVMNPQTLSLARDILQLSRDEKQNFPFAVMGINLTRIVLQALREERLNKECNRKKNVILVVNEFYVGIFLHLYNIWSKNNVTIESSGFILKDVESTVKKRPKVLLRNLEDYINTKNKLETNSSKLNPAQTTQETRIFSDIESELRFVDDEIT</sequence>
<dbReference type="HOGENOM" id="CLU_060970_1_0_1"/>
<protein>
    <recommendedName>
        <fullName evidence="1">ELMO domain-containing protein</fullName>
    </recommendedName>
</protein>
<keyword evidence="3" id="KW-1185">Reference proteome</keyword>
<dbReference type="OMA" id="QSINFEC"/>
<dbReference type="InterPro" id="IPR006816">
    <property type="entry name" value="ELMO_dom"/>
</dbReference>
<dbReference type="InterPro" id="IPR050868">
    <property type="entry name" value="ELMO_domain-containing"/>
</dbReference>
<dbReference type="Proteomes" id="UP000014500">
    <property type="component" value="Unassembled WGS sequence"/>
</dbReference>
<reference evidence="3" key="1">
    <citation type="submission" date="2011-05" db="EMBL/GenBank/DDBJ databases">
        <authorList>
            <person name="Richards S.R."/>
            <person name="Qu J."/>
            <person name="Jiang H."/>
            <person name="Jhangiani S.N."/>
            <person name="Agravi P."/>
            <person name="Goodspeed R."/>
            <person name="Gross S."/>
            <person name="Mandapat C."/>
            <person name="Jackson L."/>
            <person name="Mathew T."/>
            <person name="Pu L."/>
            <person name="Thornton R."/>
            <person name="Saada N."/>
            <person name="Wilczek-Boney K.B."/>
            <person name="Lee S."/>
            <person name="Kovar C."/>
            <person name="Wu Y."/>
            <person name="Scherer S.E."/>
            <person name="Worley K.C."/>
            <person name="Muzny D.M."/>
            <person name="Gibbs R."/>
        </authorList>
    </citation>
    <scope>NUCLEOTIDE SEQUENCE</scope>
    <source>
        <strain evidence="3">Brora</strain>
    </source>
</reference>
<dbReference type="PROSITE" id="PS51335">
    <property type="entry name" value="ELMO"/>
    <property type="match status" value="1"/>
</dbReference>
<reference evidence="2" key="2">
    <citation type="submission" date="2015-02" db="UniProtKB">
        <authorList>
            <consortium name="EnsemblMetazoa"/>
        </authorList>
    </citation>
    <scope>IDENTIFICATION</scope>
</reference>
<organism evidence="2 3">
    <name type="scientific">Strigamia maritima</name>
    <name type="common">European centipede</name>
    <name type="synonym">Geophilus maritimus</name>
    <dbReference type="NCBI Taxonomy" id="126957"/>
    <lineage>
        <taxon>Eukaryota</taxon>
        <taxon>Metazoa</taxon>
        <taxon>Ecdysozoa</taxon>
        <taxon>Arthropoda</taxon>
        <taxon>Myriapoda</taxon>
        <taxon>Chilopoda</taxon>
        <taxon>Pleurostigmophora</taxon>
        <taxon>Geophilomorpha</taxon>
        <taxon>Linotaeniidae</taxon>
        <taxon>Strigamia</taxon>
    </lineage>
</organism>
<dbReference type="PANTHER" id="PTHR12771:SF2">
    <property type="entry name" value="ELMO DOMAIN-CONTAINING PROTEIN 3"/>
    <property type="match status" value="1"/>
</dbReference>
<dbReference type="eggNOG" id="KOG2998">
    <property type="taxonomic scope" value="Eukaryota"/>
</dbReference>
<dbReference type="EMBL" id="JH430212">
    <property type="status" value="NOT_ANNOTATED_CDS"/>
    <property type="molecule type" value="Genomic_DNA"/>
</dbReference>
<dbReference type="Pfam" id="PF04727">
    <property type="entry name" value="ELMO_CED12"/>
    <property type="match status" value="1"/>
</dbReference>
<feature type="domain" description="ELMO" evidence="1">
    <location>
        <begin position="136"/>
        <end position="290"/>
    </location>
</feature>
<proteinExistence type="predicted"/>
<evidence type="ECO:0000313" key="3">
    <source>
        <dbReference type="Proteomes" id="UP000014500"/>
    </source>
</evidence>
<dbReference type="PhylomeDB" id="T1JJM1"/>
<evidence type="ECO:0000313" key="2">
    <source>
        <dbReference type="EnsemblMetazoa" id="SMAR014051-PA"/>
    </source>
</evidence>
<evidence type="ECO:0000259" key="1">
    <source>
        <dbReference type="PROSITE" id="PS51335"/>
    </source>
</evidence>
<name>T1JJM1_STRMM</name>
<dbReference type="STRING" id="126957.T1JJM1"/>
<dbReference type="PANTHER" id="PTHR12771">
    <property type="entry name" value="ENGULFMENT AND CELL MOTILITY"/>
    <property type="match status" value="1"/>
</dbReference>
<accession>T1JJM1</accession>
<dbReference type="AlphaFoldDB" id="T1JJM1"/>
<dbReference type="EnsemblMetazoa" id="SMAR014051-RA">
    <property type="protein sequence ID" value="SMAR014051-PA"/>
    <property type="gene ID" value="SMAR014051"/>
</dbReference>